<name>A0A0W8FJE6_9ZZZZ</name>
<dbReference type="NCBIfam" id="TIGR01687">
    <property type="entry name" value="moaD_arch"/>
    <property type="match status" value="1"/>
</dbReference>
<proteinExistence type="predicted"/>
<comment type="caution">
    <text evidence="1">The sequence shown here is derived from an EMBL/GenBank/DDBJ whole genome shotgun (WGS) entry which is preliminary data.</text>
</comment>
<gene>
    <name evidence="1" type="ORF">ASZ90_009875</name>
</gene>
<dbReference type="Pfam" id="PF02597">
    <property type="entry name" value="ThiS"/>
    <property type="match status" value="1"/>
</dbReference>
<organism evidence="1">
    <name type="scientific">hydrocarbon metagenome</name>
    <dbReference type="NCBI Taxonomy" id="938273"/>
    <lineage>
        <taxon>unclassified sequences</taxon>
        <taxon>metagenomes</taxon>
        <taxon>ecological metagenomes</taxon>
    </lineage>
</organism>
<protein>
    <submittedName>
        <fullName evidence="1">Molybdenum cofactor biosynthesis protein moad</fullName>
    </submittedName>
</protein>
<sequence length="92" mass="9650">MKVNLRFFARFRELIGTEVEVDAEDGATVADAIRQACAGSPEGRAAIFSDSGTFQEHVILMLNGKRLDAGIAADTKVADGDLIAVFPPVAGG</sequence>
<dbReference type="InterPro" id="IPR010038">
    <property type="entry name" value="MoaD_arc-typ"/>
</dbReference>
<dbReference type="PANTHER" id="PTHR38031:SF1">
    <property type="entry name" value="SULFUR CARRIER PROTEIN CYSO"/>
    <property type="match status" value="1"/>
</dbReference>
<dbReference type="InterPro" id="IPR016155">
    <property type="entry name" value="Mopterin_synth/thiamin_S_b"/>
</dbReference>
<dbReference type="PANTHER" id="PTHR38031">
    <property type="entry name" value="SULFUR CARRIER PROTEIN SLR0821-RELATED"/>
    <property type="match status" value="1"/>
</dbReference>
<dbReference type="NCBIfam" id="NF041918">
    <property type="entry name" value="SAMP1"/>
    <property type="match status" value="1"/>
</dbReference>
<dbReference type="InterPro" id="IPR052045">
    <property type="entry name" value="Sulfur_Carrier/Prot_Modifier"/>
</dbReference>
<evidence type="ECO:0000313" key="1">
    <source>
        <dbReference type="EMBL" id="KUG20419.1"/>
    </source>
</evidence>
<dbReference type="SUPFAM" id="SSF54285">
    <property type="entry name" value="MoaD/ThiS"/>
    <property type="match status" value="1"/>
</dbReference>
<dbReference type="InterPro" id="IPR054834">
    <property type="entry name" value="SAMP1_3"/>
</dbReference>
<reference evidence="1" key="1">
    <citation type="journal article" date="2015" name="Proc. Natl. Acad. Sci. U.S.A.">
        <title>Networks of energetic and metabolic interactions define dynamics in microbial communities.</title>
        <authorList>
            <person name="Embree M."/>
            <person name="Liu J.K."/>
            <person name="Al-Bassam M.M."/>
            <person name="Zengler K."/>
        </authorList>
    </citation>
    <scope>NUCLEOTIDE SEQUENCE</scope>
</reference>
<dbReference type="InterPro" id="IPR003749">
    <property type="entry name" value="ThiS/MoaD-like"/>
</dbReference>
<dbReference type="EMBL" id="LNQE01001195">
    <property type="protein sequence ID" value="KUG20419.1"/>
    <property type="molecule type" value="Genomic_DNA"/>
</dbReference>
<dbReference type="InterPro" id="IPR012675">
    <property type="entry name" value="Beta-grasp_dom_sf"/>
</dbReference>
<accession>A0A0W8FJE6</accession>
<dbReference type="Gene3D" id="3.10.20.30">
    <property type="match status" value="1"/>
</dbReference>
<dbReference type="AlphaFoldDB" id="A0A0W8FJE6"/>